<keyword evidence="4" id="KW-1185">Reference proteome</keyword>
<dbReference type="EMBL" id="KI894014">
    <property type="protein sequence ID" value="OCF48301.1"/>
    <property type="molecule type" value="Genomic_DNA"/>
</dbReference>
<feature type="compositionally biased region" description="Polar residues" evidence="1">
    <location>
        <begin position="321"/>
        <end position="331"/>
    </location>
</feature>
<feature type="compositionally biased region" description="Basic and acidic residues" evidence="1">
    <location>
        <begin position="7"/>
        <end position="20"/>
    </location>
</feature>
<feature type="compositionally biased region" description="Acidic residues" evidence="1">
    <location>
        <begin position="277"/>
        <end position="308"/>
    </location>
</feature>
<name>A0A1B9HYH6_9TREE</name>
<feature type="compositionally biased region" description="Basic and acidic residues" evidence="1">
    <location>
        <begin position="235"/>
        <end position="249"/>
    </location>
</feature>
<feature type="compositionally biased region" description="Low complexity" evidence="1">
    <location>
        <begin position="122"/>
        <end position="151"/>
    </location>
</feature>
<dbReference type="GO" id="GO:0005634">
    <property type="term" value="C:nucleus"/>
    <property type="evidence" value="ECO:0007669"/>
    <property type="project" value="InterPro"/>
</dbReference>
<evidence type="ECO:0000313" key="2">
    <source>
        <dbReference type="EMBL" id="OCF48301.1"/>
    </source>
</evidence>
<dbReference type="OrthoDB" id="5595141at2759"/>
<reference evidence="2" key="3">
    <citation type="submission" date="2016-07" db="EMBL/GenBank/DDBJ databases">
        <title>Evolution of pathogenesis and genome organization in the Tremellales.</title>
        <authorList>
            <person name="Cuomo C."/>
            <person name="Litvintseva A."/>
            <person name="Heitman J."/>
            <person name="Chen Y."/>
            <person name="Sun S."/>
            <person name="Springer D."/>
            <person name="Dromer F."/>
            <person name="Young S."/>
            <person name="Zeng Q."/>
            <person name="Chapman S."/>
            <person name="Gujja S."/>
            <person name="Saif S."/>
            <person name="Birren B."/>
        </authorList>
    </citation>
    <scope>NUCLEOTIDE SEQUENCE</scope>
    <source>
        <strain evidence="2">CBS 10737</strain>
    </source>
</reference>
<dbReference type="Proteomes" id="UP000094020">
    <property type="component" value="Chromosome 11"/>
</dbReference>
<dbReference type="AlphaFoldDB" id="A0A1B9HYH6"/>
<gene>
    <name evidence="2" type="ORF">I206_06169</name>
    <name evidence="3" type="ORF">I206_107837</name>
</gene>
<protein>
    <recommendedName>
        <fullName evidence="5">Chromatin modification-related protein EAF7</fullName>
    </recommendedName>
</protein>
<dbReference type="STRING" id="1296096.A0A1B9HYH6"/>
<evidence type="ECO:0000313" key="4">
    <source>
        <dbReference type="Proteomes" id="UP000094020"/>
    </source>
</evidence>
<dbReference type="RefSeq" id="XP_019009520.1">
    <property type="nucleotide sequence ID" value="XM_019157880.1"/>
</dbReference>
<feature type="compositionally biased region" description="Basic residues" evidence="1">
    <location>
        <begin position="152"/>
        <end position="161"/>
    </location>
</feature>
<evidence type="ECO:0000313" key="3">
    <source>
        <dbReference type="EMBL" id="WWC73865.1"/>
    </source>
</evidence>
<reference evidence="2" key="1">
    <citation type="submission" date="2013-07" db="EMBL/GenBank/DDBJ databases">
        <title>The Genome Sequence of Cryptococcus pinus CBS10737.</title>
        <authorList>
            <consortium name="The Broad Institute Genome Sequencing Platform"/>
            <person name="Cuomo C."/>
            <person name="Litvintseva A."/>
            <person name="Chen Y."/>
            <person name="Heitman J."/>
            <person name="Sun S."/>
            <person name="Springer D."/>
            <person name="Dromer F."/>
            <person name="Young S.K."/>
            <person name="Zeng Q."/>
            <person name="Gargeya S."/>
            <person name="Fitzgerald M."/>
            <person name="Abouelleil A."/>
            <person name="Alvarado L."/>
            <person name="Berlin A.M."/>
            <person name="Chapman S.B."/>
            <person name="Dewar J."/>
            <person name="Goldberg J."/>
            <person name="Griggs A."/>
            <person name="Gujja S."/>
            <person name="Hansen M."/>
            <person name="Howarth C."/>
            <person name="Imamovic A."/>
            <person name="Larimer J."/>
            <person name="McCowan C."/>
            <person name="Murphy C."/>
            <person name="Pearson M."/>
            <person name="Priest M."/>
            <person name="Roberts A."/>
            <person name="Saif S."/>
            <person name="Shea T."/>
            <person name="Sykes S."/>
            <person name="Wortman J."/>
            <person name="Nusbaum C."/>
            <person name="Birren B."/>
        </authorList>
    </citation>
    <scope>NUCLEOTIDE SEQUENCE [LARGE SCALE GENOMIC DNA]</scope>
    <source>
        <strain evidence="2">CBS 10737</strain>
    </source>
</reference>
<proteinExistence type="predicted"/>
<dbReference type="EMBL" id="CP144529">
    <property type="protein sequence ID" value="WWC73865.1"/>
    <property type="molecule type" value="Genomic_DNA"/>
</dbReference>
<dbReference type="GO" id="GO:0006355">
    <property type="term" value="P:regulation of DNA-templated transcription"/>
    <property type="evidence" value="ECO:0007669"/>
    <property type="project" value="InterPro"/>
</dbReference>
<dbReference type="GO" id="GO:0043189">
    <property type="term" value="C:H4/H2A histone acetyltransferase complex"/>
    <property type="evidence" value="ECO:0007669"/>
    <property type="project" value="InterPro"/>
</dbReference>
<dbReference type="KEGG" id="kpin:30174538"/>
<dbReference type="GeneID" id="30174538"/>
<dbReference type="Pfam" id="PF07904">
    <property type="entry name" value="Eaf7"/>
    <property type="match status" value="1"/>
</dbReference>
<organism evidence="2">
    <name type="scientific">Kwoniella pini CBS 10737</name>
    <dbReference type="NCBI Taxonomy" id="1296096"/>
    <lineage>
        <taxon>Eukaryota</taxon>
        <taxon>Fungi</taxon>
        <taxon>Dikarya</taxon>
        <taxon>Basidiomycota</taxon>
        <taxon>Agaricomycotina</taxon>
        <taxon>Tremellomycetes</taxon>
        <taxon>Tremellales</taxon>
        <taxon>Cryptococcaceae</taxon>
        <taxon>Kwoniella</taxon>
    </lineage>
</organism>
<evidence type="ECO:0000256" key="1">
    <source>
        <dbReference type="SAM" id="MobiDB-lite"/>
    </source>
</evidence>
<evidence type="ECO:0008006" key="5">
    <source>
        <dbReference type="Google" id="ProtNLM"/>
    </source>
</evidence>
<feature type="region of interest" description="Disordered" evidence="1">
    <location>
        <begin position="209"/>
        <end position="365"/>
    </location>
</feature>
<feature type="region of interest" description="Disordered" evidence="1">
    <location>
        <begin position="1"/>
        <end position="20"/>
    </location>
</feature>
<accession>A0A1B9HYH6</accession>
<dbReference type="InterPro" id="IPR012423">
    <property type="entry name" value="Eaf7/MRGBP"/>
</dbReference>
<feature type="region of interest" description="Disordered" evidence="1">
    <location>
        <begin position="115"/>
        <end position="176"/>
    </location>
</feature>
<feature type="compositionally biased region" description="Acidic residues" evidence="1">
    <location>
        <begin position="210"/>
        <end position="224"/>
    </location>
</feature>
<sequence>MSPSPKPKTEPELLGDKDDMSIPSISELEMEAALLRSVIDIRPIGRHRHLLIIQLQSSMHKRTGIWISIEELWNRLTGLYDLEILDDMSSGSSISLPSSPNILSPLLPKTLKQINKSKSKSKSPNSQRSSLSPLSDLSINSPQKFKSNSKFIKSKNNRRRKQSFDNDNDDDVDVDKDKINSKSAKIINSKHFRETFDLPYFKDKDLIQGEGEDDEIADIEDDDNELRWQDIIYPRAEDDGIDKNWDGRKSNITTKNEEKDESEEEDDDDDRKAESDAEKEDEDQNDDGDDDQDEEEEEEEEEDEEEEPSSPVKRKPGRPPKSSTTVLSKPVSTRRESISMRRKSGRGKRDESESDDDRKRKRRRG</sequence>
<reference evidence="3" key="4">
    <citation type="submission" date="2024-02" db="EMBL/GenBank/DDBJ databases">
        <title>Comparative genomics of Cryptococcus and Kwoniella reveals pathogenesis evolution and contrasting modes of karyotype evolution via chromosome fusion or intercentromeric recombination.</title>
        <authorList>
            <person name="Coelho M.A."/>
            <person name="David-Palma M."/>
            <person name="Shea T."/>
            <person name="Bowers K."/>
            <person name="McGinley-Smith S."/>
            <person name="Mohammad A.W."/>
            <person name="Gnirke A."/>
            <person name="Yurkov A.M."/>
            <person name="Nowrousian M."/>
            <person name="Sun S."/>
            <person name="Cuomo C.A."/>
            <person name="Heitman J."/>
        </authorList>
    </citation>
    <scope>NUCLEOTIDE SEQUENCE</scope>
    <source>
        <strain evidence="3">CBS 10737</strain>
    </source>
</reference>
<reference evidence="3" key="2">
    <citation type="submission" date="2013-07" db="EMBL/GenBank/DDBJ databases">
        <authorList>
            <consortium name="The Broad Institute Genome Sequencing Platform"/>
            <person name="Cuomo C."/>
            <person name="Litvintseva A."/>
            <person name="Chen Y."/>
            <person name="Heitman J."/>
            <person name="Sun S."/>
            <person name="Springer D."/>
            <person name="Dromer F."/>
            <person name="Young S.K."/>
            <person name="Zeng Q."/>
            <person name="Gargeya S."/>
            <person name="Fitzgerald M."/>
            <person name="Abouelleil A."/>
            <person name="Alvarado L."/>
            <person name="Berlin A.M."/>
            <person name="Chapman S.B."/>
            <person name="Dewar J."/>
            <person name="Goldberg J."/>
            <person name="Griggs A."/>
            <person name="Gujja S."/>
            <person name="Hansen M."/>
            <person name="Howarth C."/>
            <person name="Imamovic A."/>
            <person name="Larimer J."/>
            <person name="McCowan C."/>
            <person name="Murphy C."/>
            <person name="Pearson M."/>
            <person name="Priest M."/>
            <person name="Roberts A."/>
            <person name="Saif S."/>
            <person name="Shea T."/>
            <person name="Sykes S."/>
            <person name="Wortman J."/>
            <person name="Nusbaum C."/>
            <person name="Birren B."/>
        </authorList>
    </citation>
    <scope>NUCLEOTIDE SEQUENCE</scope>
    <source>
        <strain evidence="3">CBS 10737</strain>
    </source>
</reference>
<feature type="compositionally biased region" description="Acidic residues" evidence="1">
    <location>
        <begin position="259"/>
        <end position="269"/>
    </location>
</feature>